<proteinExistence type="inferred from homology"/>
<dbReference type="InParanoid" id="A0A6P7FHJ5"/>
<evidence type="ECO:0000256" key="7">
    <source>
        <dbReference type="ARBA" id="ARBA00023224"/>
    </source>
</evidence>
<feature type="transmembrane region" description="Helical" evidence="8">
    <location>
        <begin position="408"/>
        <end position="427"/>
    </location>
</feature>
<organism evidence="9">
    <name type="scientific">Diabrotica virgifera virgifera</name>
    <name type="common">western corn rootworm</name>
    <dbReference type="NCBI Taxonomy" id="50390"/>
    <lineage>
        <taxon>Eukaryota</taxon>
        <taxon>Metazoa</taxon>
        <taxon>Ecdysozoa</taxon>
        <taxon>Arthropoda</taxon>
        <taxon>Hexapoda</taxon>
        <taxon>Insecta</taxon>
        <taxon>Pterygota</taxon>
        <taxon>Neoptera</taxon>
        <taxon>Endopterygota</taxon>
        <taxon>Coleoptera</taxon>
        <taxon>Polyphaga</taxon>
        <taxon>Cucujiformia</taxon>
        <taxon>Chrysomeloidea</taxon>
        <taxon>Chrysomelidae</taxon>
        <taxon>Galerucinae</taxon>
        <taxon>Diabroticina</taxon>
        <taxon>Diabroticites</taxon>
        <taxon>Diabrotica</taxon>
    </lineage>
</organism>
<evidence type="ECO:0000256" key="6">
    <source>
        <dbReference type="ARBA" id="ARBA00023170"/>
    </source>
</evidence>
<evidence type="ECO:0000256" key="1">
    <source>
        <dbReference type="ARBA" id="ARBA00004651"/>
    </source>
</evidence>
<evidence type="ECO:0000313" key="9">
    <source>
        <dbReference type="RefSeq" id="XP_028135351.1"/>
    </source>
</evidence>
<dbReference type="GO" id="GO:0005886">
    <property type="term" value="C:plasma membrane"/>
    <property type="evidence" value="ECO:0007669"/>
    <property type="project" value="UniProtKB-SubCell"/>
</dbReference>
<feature type="transmembrane region" description="Helical" evidence="8">
    <location>
        <begin position="140"/>
        <end position="161"/>
    </location>
</feature>
<dbReference type="Pfam" id="PF08395">
    <property type="entry name" value="7tm_7"/>
    <property type="match status" value="1"/>
</dbReference>
<dbReference type="GO" id="GO:0007635">
    <property type="term" value="P:chemosensory behavior"/>
    <property type="evidence" value="ECO:0007669"/>
    <property type="project" value="TreeGrafter"/>
</dbReference>
<dbReference type="FunCoup" id="A0A6P7FHJ5">
    <property type="interactions" value="22"/>
</dbReference>
<dbReference type="GO" id="GO:0030425">
    <property type="term" value="C:dendrite"/>
    <property type="evidence" value="ECO:0007669"/>
    <property type="project" value="TreeGrafter"/>
</dbReference>
<comment type="subcellular location">
    <subcellularLocation>
        <location evidence="1 8">Cell membrane</location>
        <topology evidence="1 8">Multi-pass membrane protein</topology>
    </subcellularLocation>
</comment>
<dbReference type="GO" id="GO:0030424">
    <property type="term" value="C:axon"/>
    <property type="evidence" value="ECO:0007669"/>
    <property type="project" value="TreeGrafter"/>
</dbReference>
<evidence type="ECO:0000256" key="2">
    <source>
        <dbReference type="ARBA" id="ARBA00022475"/>
    </source>
</evidence>
<dbReference type="KEGG" id="dvv:114330226"/>
<dbReference type="PANTHER" id="PTHR21143">
    <property type="entry name" value="INVERTEBRATE GUSTATORY RECEPTOR"/>
    <property type="match status" value="1"/>
</dbReference>
<comment type="similarity">
    <text evidence="8">Belongs to the insect chemoreceptor superfamily. Gustatory receptor (GR) family.</text>
</comment>
<feature type="transmembrane region" description="Helical" evidence="8">
    <location>
        <begin position="6"/>
        <end position="27"/>
    </location>
</feature>
<comment type="function">
    <text evidence="8">Gustatory receptor which mediates acceptance or avoidance behavior, depending on its substrates.</text>
</comment>
<dbReference type="GO" id="GO:0043025">
    <property type="term" value="C:neuronal cell body"/>
    <property type="evidence" value="ECO:0007669"/>
    <property type="project" value="TreeGrafter"/>
</dbReference>
<feature type="transmembrane region" description="Helical" evidence="8">
    <location>
        <begin position="181"/>
        <end position="205"/>
    </location>
</feature>
<keyword evidence="2 8" id="KW-1003">Cell membrane</keyword>
<evidence type="ECO:0000256" key="8">
    <source>
        <dbReference type="RuleBase" id="RU363108"/>
    </source>
</evidence>
<feature type="transmembrane region" description="Helical" evidence="8">
    <location>
        <begin position="48"/>
        <end position="68"/>
    </location>
</feature>
<dbReference type="PANTHER" id="PTHR21143:SF123">
    <property type="entry name" value="GUSTATORY RECEPTOR FOR SUGAR TASTE 43A-RELATED"/>
    <property type="match status" value="1"/>
</dbReference>
<name>A0A6P7FHJ5_DIAVI</name>
<dbReference type="RefSeq" id="XP_028135351.1">
    <property type="nucleotide sequence ID" value="XM_028279550.1"/>
</dbReference>
<evidence type="ECO:0000256" key="4">
    <source>
        <dbReference type="ARBA" id="ARBA00022989"/>
    </source>
</evidence>
<evidence type="ECO:0000256" key="5">
    <source>
        <dbReference type="ARBA" id="ARBA00023136"/>
    </source>
</evidence>
<evidence type="ECO:0000256" key="3">
    <source>
        <dbReference type="ARBA" id="ARBA00022692"/>
    </source>
</evidence>
<feature type="transmembrane region" description="Helical" evidence="8">
    <location>
        <begin position="88"/>
        <end position="110"/>
    </location>
</feature>
<dbReference type="InterPro" id="IPR013604">
    <property type="entry name" value="7TM_chemorcpt"/>
</dbReference>
<keyword evidence="5 8" id="KW-0472">Membrane</keyword>
<dbReference type="GO" id="GO:0050909">
    <property type="term" value="P:sensory perception of taste"/>
    <property type="evidence" value="ECO:0007669"/>
    <property type="project" value="InterPro"/>
</dbReference>
<sequence>MIVEELHISILMFEIIQPMIITLRFFGLFPIGYKKSNNHYRLKWSMGYGIYSYVLCMGLILWTVYSIIDDIRKPLETSFRMTDEKTRFVTGVDISIVVIIMAYGTSTLHIKIRKFWKFLEYLNQAEQVIHIRYSSKYRKISITFITILLSIVTVLFMYDWFSWSKQLKCEDKDIGEYFKSYMSFYILYSMVIIKEVLYWHVIYLLKIKIYLLNLDLEKIRERIYVKGECFLQNIINNVYLENNSGINMEQLTGRSHTASTIVDKSDDSTDLARKLLFLSIYHEKIFEAVAVVNNSMEFCIPLIMLSCLLHLIVTPYFLLAKIISDDTDIYYICLQSIWFMGHVGRVLIIVEPCQSCINEHNKTSSVISDMLTYEVDDTIKKGMTMFSLQFNRWKLRFSSCGFFKISRALLTSIAGAVTTYLVILFQFNTT</sequence>
<reference evidence="9" key="1">
    <citation type="submission" date="2025-08" db="UniProtKB">
        <authorList>
            <consortium name="RefSeq"/>
        </authorList>
    </citation>
    <scope>IDENTIFICATION</scope>
    <source>
        <tissue evidence="9">Whole insect</tissue>
    </source>
</reference>
<keyword evidence="3 8" id="KW-0812">Transmembrane</keyword>
<dbReference type="GO" id="GO:0007165">
    <property type="term" value="P:signal transduction"/>
    <property type="evidence" value="ECO:0007669"/>
    <property type="project" value="UniProtKB-KW"/>
</dbReference>
<protein>
    <recommendedName>
        <fullName evidence="8">Gustatory receptor</fullName>
    </recommendedName>
</protein>
<gene>
    <name evidence="9" type="primary">LOC114330226</name>
</gene>
<keyword evidence="6 8" id="KW-0675">Receptor</keyword>
<dbReference type="OrthoDB" id="8176814at2759"/>
<accession>A0A6P7FHJ5</accession>
<dbReference type="GO" id="GO:0008049">
    <property type="term" value="P:male courtship behavior"/>
    <property type="evidence" value="ECO:0007669"/>
    <property type="project" value="TreeGrafter"/>
</dbReference>
<keyword evidence="4 8" id="KW-1133">Transmembrane helix</keyword>
<feature type="transmembrane region" description="Helical" evidence="8">
    <location>
        <begin position="302"/>
        <end position="323"/>
    </location>
</feature>
<dbReference type="AlphaFoldDB" id="A0A6P7FHJ5"/>
<keyword evidence="7 8" id="KW-0807">Transducer</keyword>